<dbReference type="GO" id="GO:0016020">
    <property type="term" value="C:membrane"/>
    <property type="evidence" value="ECO:0007669"/>
    <property type="project" value="UniProtKB-SubCell"/>
</dbReference>
<dbReference type="GO" id="GO:0006935">
    <property type="term" value="P:chemotaxis"/>
    <property type="evidence" value="ECO:0007669"/>
    <property type="project" value="InterPro"/>
</dbReference>
<evidence type="ECO:0000259" key="8">
    <source>
        <dbReference type="PROSITE" id="PS50885"/>
    </source>
</evidence>
<feature type="domain" description="Methyl-accepting transducer" evidence="7">
    <location>
        <begin position="253"/>
        <end position="489"/>
    </location>
</feature>
<dbReference type="RefSeq" id="WP_304995954.1">
    <property type="nucleotide sequence ID" value="NZ_CP101717.1"/>
</dbReference>
<dbReference type="PROSITE" id="PS50111">
    <property type="entry name" value="CHEMOTAXIS_TRANSDUC_2"/>
    <property type="match status" value="1"/>
</dbReference>
<comment type="similarity">
    <text evidence="3">Belongs to the methyl-accepting chemotaxis (MCP) protein family.</text>
</comment>
<keyword evidence="2 4" id="KW-0807">Transducer</keyword>
<feature type="transmembrane region" description="Helical" evidence="6">
    <location>
        <begin position="174"/>
        <end position="194"/>
    </location>
</feature>
<dbReference type="PRINTS" id="PR00260">
    <property type="entry name" value="CHEMTRNSDUCR"/>
</dbReference>
<gene>
    <name evidence="9" type="ORF">NFC81_02455</name>
</gene>
<organism evidence="9">
    <name type="scientific">Salinispirillum sp. LH 10-3-1</name>
    <dbReference type="NCBI Taxonomy" id="2952525"/>
    <lineage>
        <taxon>Bacteria</taxon>
        <taxon>Pseudomonadati</taxon>
        <taxon>Pseudomonadota</taxon>
        <taxon>Gammaproteobacteria</taxon>
        <taxon>Oceanospirillales</taxon>
        <taxon>Saccharospirillaceae</taxon>
        <taxon>Salinispirillum</taxon>
    </lineage>
</organism>
<dbReference type="InterPro" id="IPR004089">
    <property type="entry name" value="MCPsignal_dom"/>
</dbReference>
<dbReference type="Gene3D" id="1.10.287.950">
    <property type="entry name" value="Methyl-accepting chemotaxis protein"/>
    <property type="match status" value="1"/>
</dbReference>
<keyword evidence="6" id="KW-0812">Transmembrane</keyword>
<evidence type="ECO:0000256" key="6">
    <source>
        <dbReference type="SAM" id="Phobius"/>
    </source>
</evidence>
<dbReference type="GO" id="GO:0007165">
    <property type="term" value="P:signal transduction"/>
    <property type="evidence" value="ECO:0007669"/>
    <property type="project" value="UniProtKB-KW"/>
</dbReference>
<dbReference type="InterPro" id="IPR004090">
    <property type="entry name" value="Chemotax_Me-accpt_rcpt"/>
</dbReference>
<dbReference type="Pfam" id="PF00015">
    <property type="entry name" value="MCPsignal"/>
    <property type="match status" value="1"/>
</dbReference>
<dbReference type="GO" id="GO:0004888">
    <property type="term" value="F:transmembrane signaling receptor activity"/>
    <property type="evidence" value="ECO:0007669"/>
    <property type="project" value="InterPro"/>
</dbReference>
<dbReference type="InterPro" id="IPR003660">
    <property type="entry name" value="HAMP_dom"/>
</dbReference>
<name>A0AB38YH11_9GAMM</name>
<evidence type="ECO:0000313" key="9">
    <source>
        <dbReference type="EMBL" id="WLD58668.1"/>
    </source>
</evidence>
<dbReference type="CDD" id="cd06225">
    <property type="entry name" value="HAMP"/>
    <property type="match status" value="1"/>
</dbReference>
<dbReference type="Pfam" id="PF00672">
    <property type="entry name" value="HAMP"/>
    <property type="match status" value="1"/>
</dbReference>
<evidence type="ECO:0000256" key="3">
    <source>
        <dbReference type="ARBA" id="ARBA00029447"/>
    </source>
</evidence>
<dbReference type="SUPFAM" id="SSF58104">
    <property type="entry name" value="Methyl-accepting chemotaxis protein (MCP) signaling domain"/>
    <property type="match status" value="1"/>
</dbReference>
<dbReference type="SMART" id="SM00304">
    <property type="entry name" value="HAMP"/>
    <property type="match status" value="2"/>
</dbReference>
<dbReference type="PANTHER" id="PTHR32089">
    <property type="entry name" value="METHYL-ACCEPTING CHEMOTAXIS PROTEIN MCPB"/>
    <property type="match status" value="1"/>
</dbReference>
<evidence type="ECO:0000256" key="4">
    <source>
        <dbReference type="PROSITE-ProRule" id="PRU00284"/>
    </source>
</evidence>
<proteinExistence type="inferred from homology"/>
<evidence type="ECO:0000259" key="7">
    <source>
        <dbReference type="PROSITE" id="PS50111"/>
    </source>
</evidence>
<feature type="transmembrane region" description="Helical" evidence="6">
    <location>
        <begin position="20"/>
        <end position="43"/>
    </location>
</feature>
<keyword evidence="6" id="KW-0472">Membrane</keyword>
<feature type="domain" description="HAMP" evidence="8">
    <location>
        <begin position="196"/>
        <end position="248"/>
    </location>
</feature>
<sequence length="532" mass="56967">MKRLGLWLGAVSIRWQLAGGFGVILLLMVINAFISVTTVNFLMDENEEVNAVNDMGELMADATIADLNYLLTSDTRYLTSAQQSAERILSVAHQVMLLADNDTERELVQQVVSAVNAYQTTLGAFANADMNNGATVAALRLEAQGHSEAVRDFVDQYYQASLASMQAAEAQADVILIGSTLVSLVIGLSLATLITQSIVGPTQQLATLLNEVADGDLSQSITSERRDELGQLMRATETTIDNLRGLVRGLSDGIDQLASATEEMAVVSQQNSKVIVEQNTETEQVATAMNQMASTIQDVAKNAEEASEAAQACEATTRQGGERLRHSIELTRQLADEVEVSTRAIQELKEAGDRIGKVMDVINGIAEQTNLLALNAAIEAARAGDAGRGFSVVADEVRTLSARTQESTSEIETVVSELQKYAERGMQAMEKSSSLADSTREPSEQTKAAFNEIIEAVSHIQGMNTQIAAAVTQQGAVAEEVNRSVANINSAAEQAATASEETLQANNELARLGQDLQNMAAAFRLNNEPVKA</sequence>
<dbReference type="SMART" id="SM00283">
    <property type="entry name" value="MA"/>
    <property type="match status" value="1"/>
</dbReference>
<evidence type="ECO:0000256" key="1">
    <source>
        <dbReference type="ARBA" id="ARBA00004370"/>
    </source>
</evidence>
<dbReference type="PROSITE" id="PS50885">
    <property type="entry name" value="HAMP"/>
    <property type="match status" value="1"/>
</dbReference>
<evidence type="ECO:0000256" key="5">
    <source>
        <dbReference type="SAM" id="Coils"/>
    </source>
</evidence>
<accession>A0AB38YH11</accession>
<dbReference type="EMBL" id="CP101717">
    <property type="protein sequence ID" value="WLD58668.1"/>
    <property type="molecule type" value="Genomic_DNA"/>
</dbReference>
<protein>
    <submittedName>
        <fullName evidence="9">Methyl-accepting chemotaxis protein</fullName>
    </submittedName>
</protein>
<evidence type="ECO:0000256" key="2">
    <source>
        <dbReference type="ARBA" id="ARBA00023224"/>
    </source>
</evidence>
<dbReference type="FunFam" id="1.10.287.950:FF:000001">
    <property type="entry name" value="Methyl-accepting chemotaxis sensory transducer"/>
    <property type="match status" value="1"/>
</dbReference>
<feature type="coiled-coil region" evidence="5">
    <location>
        <begin position="296"/>
        <end position="351"/>
    </location>
</feature>
<dbReference type="PANTHER" id="PTHR32089:SF120">
    <property type="entry name" value="METHYL-ACCEPTING CHEMOTAXIS PROTEIN TLPQ"/>
    <property type="match status" value="1"/>
</dbReference>
<reference evidence="9" key="1">
    <citation type="submission" date="2022-07" db="EMBL/GenBank/DDBJ databases">
        <title>Complete genome sequence of Salinispirillum sp. LH10-3-1 capable of multiple carbohydrate inversion isolated from a soda lake.</title>
        <authorList>
            <person name="Liu J."/>
            <person name="Zhai Y."/>
            <person name="Zhang H."/>
            <person name="Yang H."/>
            <person name="Qu J."/>
            <person name="Li J."/>
        </authorList>
    </citation>
    <scope>NUCLEOTIDE SEQUENCE</scope>
    <source>
        <strain evidence="9">LH 10-3-1</strain>
    </source>
</reference>
<dbReference type="AlphaFoldDB" id="A0AB38YH11"/>
<keyword evidence="5" id="KW-0175">Coiled coil</keyword>
<comment type="subcellular location">
    <subcellularLocation>
        <location evidence="1">Membrane</location>
    </subcellularLocation>
</comment>
<keyword evidence="6" id="KW-1133">Transmembrane helix</keyword>